<organism evidence="1 2">
    <name type="scientific">Infirmifilum lucidum</name>
    <dbReference type="NCBI Taxonomy" id="2776706"/>
    <lineage>
        <taxon>Archaea</taxon>
        <taxon>Thermoproteota</taxon>
        <taxon>Thermoprotei</taxon>
        <taxon>Thermofilales</taxon>
        <taxon>Thermofilaceae</taxon>
        <taxon>Infirmifilum</taxon>
    </lineage>
</organism>
<gene>
    <name evidence="1" type="ORF">IG193_02630</name>
</gene>
<evidence type="ECO:0000313" key="2">
    <source>
        <dbReference type="Proteomes" id="UP000594121"/>
    </source>
</evidence>
<evidence type="ECO:0000313" key="1">
    <source>
        <dbReference type="EMBL" id="QOJ79376.1"/>
    </source>
</evidence>
<keyword evidence="2" id="KW-1185">Reference proteome</keyword>
<dbReference type="AlphaFoldDB" id="A0A7L9FKI2"/>
<reference evidence="1 2" key="1">
    <citation type="submission" date="2020-10" db="EMBL/GenBank/DDBJ databases">
        <title>Thermofilum lucidum 3507LT sp. nov. a novel member of Thermofilaceae family isolated from Chile hot spring, and proposal of description order Thermofilales.</title>
        <authorList>
            <person name="Zayulina K.S."/>
            <person name="Elcheninov A.G."/>
            <person name="Toshchakov S.V."/>
            <person name="Kublanov I.V."/>
        </authorList>
    </citation>
    <scope>NUCLEOTIDE SEQUENCE [LARGE SCALE GENOMIC DNA]</scope>
    <source>
        <strain evidence="1 2">3507LT</strain>
    </source>
</reference>
<accession>A0A7L9FKI2</accession>
<dbReference type="Proteomes" id="UP000594121">
    <property type="component" value="Chromosome"/>
</dbReference>
<name>A0A7L9FKI2_9CREN</name>
<proteinExistence type="predicted"/>
<sequence>MSRVVLIGREQFSRTHLKVFRDVEIRSMFGELAEEVLAITRETTVLYLPLSVSVEFCGRSVYLPAGVSLASGVYLDVPGGLYVPELLDEEFLEFLLFDLPRSLDEARRPVVVEDIDQRFTRDVREGVLYALDILSRISVTYRVPVLVYGDRSLEGAWSFARRLACGDKGLCSLDGEPFCGGP</sequence>
<protein>
    <submittedName>
        <fullName evidence="1">Uncharacterized protein</fullName>
    </submittedName>
</protein>
<dbReference type="EMBL" id="CP062310">
    <property type="protein sequence ID" value="QOJ79376.1"/>
    <property type="molecule type" value="Genomic_DNA"/>
</dbReference>
<dbReference type="InParanoid" id="A0A7L9FKI2"/>
<dbReference type="GeneID" id="59148756"/>
<dbReference type="RefSeq" id="WP_192819348.1">
    <property type="nucleotide sequence ID" value="NZ_CP062310.1"/>
</dbReference>
<dbReference type="KEGG" id="thel:IG193_02630"/>